<dbReference type="InterPro" id="IPR039647">
    <property type="entry name" value="EF_hand_pair_protein_CML-like"/>
</dbReference>
<evidence type="ECO:0000259" key="4">
    <source>
        <dbReference type="PROSITE" id="PS50222"/>
    </source>
</evidence>
<dbReference type="EMBL" id="GL377609">
    <property type="protein sequence ID" value="EFJ18716.1"/>
    <property type="molecule type" value="Genomic_DNA"/>
</dbReference>
<evidence type="ECO:0000313" key="5">
    <source>
        <dbReference type="EMBL" id="EFJ18716.1"/>
    </source>
</evidence>
<dbReference type="HOGENOM" id="CLU_061288_20_3_1"/>
<dbReference type="CDD" id="cd00051">
    <property type="entry name" value="EFh"/>
    <property type="match status" value="2"/>
</dbReference>
<dbReference type="GO" id="GO:0005737">
    <property type="term" value="C:cytoplasm"/>
    <property type="evidence" value="ECO:0000318"/>
    <property type="project" value="GO_Central"/>
</dbReference>
<dbReference type="STRING" id="88036.D8SA93"/>
<dbReference type="InterPro" id="IPR018247">
    <property type="entry name" value="EF_Hand_1_Ca_BS"/>
</dbReference>
<organism evidence="6">
    <name type="scientific">Selaginella moellendorffii</name>
    <name type="common">Spikemoss</name>
    <dbReference type="NCBI Taxonomy" id="88036"/>
    <lineage>
        <taxon>Eukaryota</taxon>
        <taxon>Viridiplantae</taxon>
        <taxon>Streptophyta</taxon>
        <taxon>Embryophyta</taxon>
        <taxon>Tracheophyta</taxon>
        <taxon>Lycopodiopsida</taxon>
        <taxon>Selaginellales</taxon>
        <taxon>Selaginellaceae</taxon>
        <taxon>Selaginella</taxon>
    </lineage>
</organism>
<dbReference type="PROSITE" id="PS00018">
    <property type="entry name" value="EF_HAND_1"/>
    <property type="match status" value="3"/>
</dbReference>
<dbReference type="PROSITE" id="PS50222">
    <property type="entry name" value="EF_HAND_2"/>
    <property type="match status" value="4"/>
</dbReference>
<feature type="non-terminal residue" evidence="5">
    <location>
        <position position="1"/>
    </location>
</feature>
<dbReference type="InParanoid" id="D8SA93"/>
<dbReference type="PANTHER" id="PTHR10891">
    <property type="entry name" value="EF-HAND CALCIUM-BINDING DOMAIN CONTAINING PROTEIN"/>
    <property type="match status" value="1"/>
</dbReference>
<keyword evidence="6" id="KW-1185">Reference proteome</keyword>
<dbReference type="OMA" id="NCINGGQ"/>
<dbReference type="FunCoup" id="D8SA93">
    <property type="interactions" value="360"/>
</dbReference>
<dbReference type="Gramene" id="EFJ18716">
    <property type="protein sequence ID" value="EFJ18716"/>
    <property type="gene ID" value="SELMODRAFT_59198"/>
</dbReference>
<feature type="domain" description="EF-hand" evidence="4">
    <location>
        <begin position="108"/>
        <end position="140"/>
    </location>
</feature>
<dbReference type="GO" id="GO:0030234">
    <property type="term" value="F:enzyme regulator activity"/>
    <property type="evidence" value="ECO:0000318"/>
    <property type="project" value="GO_Central"/>
</dbReference>
<feature type="domain" description="EF-hand" evidence="4">
    <location>
        <begin position="71"/>
        <end position="106"/>
    </location>
</feature>
<feature type="domain" description="EF-hand" evidence="4">
    <location>
        <begin position="1"/>
        <end position="32"/>
    </location>
</feature>
<keyword evidence="2" id="KW-0677">Repeat</keyword>
<protein>
    <recommendedName>
        <fullName evidence="4">EF-hand domain-containing protein</fullName>
    </recommendedName>
</protein>
<sequence length="140" mass="15320">ELEAVFRLFDANGDGRISVSELGAVLKCLAMGNDPPPTEEELLKMVEEVDADGDGFISLDEFLHFHAQSTASVAELKAAFYVFDLDRNGFISADELHRVLVGLGEVNLTMEDCGRMIRGVDSNGDGRVDFEEFKLMMASA</sequence>
<dbReference type="FunFam" id="1.10.238.10:FF:000001">
    <property type="entry name" value="Calmodulin 1"/>
    <property type="match status" value="1"/>
</dbReference>
<accession>D8SA93</accession>
<evidence type="ECO:0000256" key="1">
    <source>
        <dbReference type="ARBA" id="ARBA00022723"/>
    </source>
</evidence>
<evidence type="ECO:0000256" key="2">
    <source>
        <dbReference type="ARBA" id="ARBA00022737"/>
    </source>
</evidence>
<dbReference type="Pfam" id="PF13499">
    <property type="entry name" value="EF-hand_7"/>
    <property type="match status" value="2"/>
</dbReference>
<dbReference type="SMART" id="SM00054">
    <property type="entry name" value="EFh"/>
    <property type="match status" value="4"/>
</dbReference>
<dbReference type="InterPro" id="IPR002048">
    <property type="entry name" value="EF_hand_dom"/>
</dbReference>
<evidence type="ECO:0000256" key="3">
    <source>
        <dbReference type="ARBA" id="ARBA00022837"/>
    </source>
</evidence>
<dbReference type="KEGG" id="smo:SELMODRAFT_59198"/>
<dbReference type="GO" id="GO:0005509">
    <property type="term" value="F:calcium ion binding"/>
    <property type="evidence" value="ECO:0000318"/>
    <property type="project" value="GO_Central"/>
</dbReference>
<name>D8SA93_SELML</name>
<dbReference type="Proteomes" id="UP000001514">
    <property type="component" value="Unassembled WGS sequence"/>
</dbReference>
<dbReference type="Gene3D" id="1.10.238.10">
    <property type="entry name" value="EF-hand"/>
    <property type="match status" value="2"/>
</dbReference>
<feature type="domain" description="EF-hand" evidence="4">
    <location>
        <begin position="37"/>
        <end position="65"/>
    </location>
</feature>
<keyword evidence="1" id="KW-0479">Metal-binding</keyword>
<evidence type="ECO:0000313" key="6">
    <source>
        <dbReference type="Proteomes" id="UP000001514"/>
    </source>
</evidence>
<feature type="non-terminal residue" evidence="5">
    <location>
        <position position="140"/>
    </location>
</feature>
<gene>
    <name evidence="5" type="ORF">SELMODRAFT_59198</name>
</gene>
<dbReference type="PRINTS" id="PR01697">
    <property type="entry name" value="PARVALBUMIN"/>
</dbReference>
<keyword evidence="3" id="KW-0106">Calcium</keyword>
<dbReference type="eggNOG" id="KOG0027">
    <property type="taxonomic scope" value="Eukaryota"/>
</dbReference>
<dbReference type="AlphaFoldDB" id="D8SA93"/>
<reference evidence="5 6" key="1">
    <citation type="journal article" date="2011" name="Science">
        <title>The Selaginella genome identifies genetic changes associated with the evolution of vascular plants.</title>
        <authorList>
            <person name="Banks J.A."/>
            <person name="Nishiyama T."/>
            <person name="Hasebe M."/>
            <person name="Bowman J.L."/>
            <person name="Gribskov M."/>
            <person name="dePamphilis C."/>
            <person name="Albert V.A."/>
            <person name="Aono N."/>
            <person name="Aoyama T."/>
            <person name="Ambrose B.A."/>
            <person name="Ashton N.W."/>
            <person name="Axtell M.J."/>
            <person name="Barker E."/>
            <person name="Barker M.S."/>
            <person name="Bennetzen J.L."/>
            <person name="Bonawitz N.D."/>
            <person name="Chapple C."/>
            <person name="Cheng C."/>
            <person name="Correa L.G."/>
            <person name="Dacre M."/>
            <person name="DeBarry J."/>
            <person name="Dreyer I."/>
            <person name="Elias M."/>
            <person name="Engstrom E.M."/>
            <person name="Estelle M."/>
            <person name="Feng L."/>
            <person name="Finet C."/>
            <person name="Floyd S.K."/>
            <person name="Frommer W.B."/>
            <person name="Fujita T."/>
            <person name="Gramzow L."/>
            <person name="Gutensohn M."/>
            <person name="Harholt J."/>
            <person name="Hattori M."/>
            <person name="Heyl A."/>
            <person name="Hirai T."/>
            <person name="Hiwatashi Y."/>
            <person name="Ishikawa M."/>
            <person name="Iwata M."/>
            <person name="Karol K.G."/>
            <person name="Koehler B."/>
            <person name="Kolukisaoglu U."/>
            <person name="Kubo M."/>
            <person name="Kurata T."/>
            <person name="Lalonde S."/>
            <person name="Li K."/>
            <person name="Li Y."/>
            <person name="Litt A."/>
            <person name="Lyons E."/>
            <person name="Manning G."/>
            <person name="Maruyama T."/>
            <person name="Michael T.P."/>
            <person name="Mikami K."/>
            <person name="Miyazaki S."/>
            <person name="Morinaga S."/>
            <person name="Murata T."/>
            <person name="Mueller-Roeber B."/>
            <person name="Nelson D.R."/>
            <person name="Obara M."/>
            <person name="Oguri Y."/>
            <person name="Olmstead R.G."/>
            <person name="Onodera N."/>
            <person name="Petersen B.L."/>
            <person name="Pils B."/>
            <person name="Prigge M."/>
            <person name="Rensing S.A."/>
            <person name="Riano-Pachon D.M."/>
            <person name="Roberts A.W."/>
            <person name="Sato Y."/>
            <person name="Scheller H.V."/>
            <person name="Schulz B."/>
            <person name="Schulz C."/>
            <person name="Shakirov E.V."/>
            <person name="Shibagaki N."/>
            <person name="Shinohara N."/>
            <person name="Shippen D.E."/>
            <person name="Soerensen I."/>
            <person name="Sotooka R."/>
            <person name="Sugimoto N."/>
            <person name="Sugita M."/>
            <person name="Sumikawa N."/>
            <person name="Tanurdzic M."/>
            <person name="Theissen G."/>
            <person name="Ulvskov P."/>
            <person name="Wakazuki S."/>
            <person name="Weng J.K."/>
            <person name="Willats W.W."/>
            <person name="Wipf D."/>
            <person name="Wolf P.G."/>
            <person name="Yang L."/>
            <person name="Zimmer A.D."/>
            <person name="Zhu Q."/>
            <person name="Mitros T."/>
            <person name="Hellsten U."/>
            <person name="Loque D."/>
            <person name="Otillar R."/>
            <person name="Salamov A."/>
            <person name="Schmutz J."/>
            <person name="Shapiro H."/>
            <person name="Lindquist E."/>
            <person name="Lucas S."/>
            <person name="Rokhsar D."/>
            <person name="Grigoriev I.V."/>
        </authorList>
    </citation>
    <scope>NUCLEOTIDE SEQUENCE [LARGE SCALE GENOMIC DNA]</scope>
</reference>
<dbReference type="InterPro" id="IPR011992">
    <property type="entry name" value="EF-hand-dom_pair"/>
</dbReference>
<dbReference type="SUPFAM" id="SSF47473">
    <property type="entry name" value="EF-hand"/>
    <property type="match status" value="1"/>
</dbReference>
<proteinExistence type="predicted"/>